<name>A0A7W7GT51_9ACTN</name>
<evidence type="ECO:0000313" key="4">
    <source>
        <dbReference type="Proteomes" id="UP000546162"/>
    </source>
</evidence>
<gene>
    <name evidence="3" type="ORF">BJY16_001277</name>
</gene>
<comment type="caution">
    <text evidence="3">The sequence shown here is derived from an EMBL/GenBank/DDBJ whole genome shotgun (WGS) entry which is preliminary data.</text>
</comment>
<dbReference type="RefSeq" id="WP_185038182.1">
    <property type="nucleotide sequence ID" value="NZ_BAABFG010000005.1"/>
</dbReference>
<feature type="region of interest" description="Disordered" evidence="1">
    <location>
        <begin position="40"/>
        <end position="80"/>
    </location>
</feature>
<accession>A0A7W7GT51</accession>
<keyword evidence="2" id="KW-1133">Transmembrane helix</keyword>
<dbReference type="AlphaFoldDB" id="A0A7W7GT51"/>
<protein>
    <submittedName>
        <fullName evidence="3">Uncharacterized protein</fullName>
    </submittedName>
</protein>
<sequence length="181" mass="18770">MSGIIARGLNALFRSRWGVAVVLAAIVLAVVGVGRLFSDGEPSSPSLVQSTATPAISIDPSEDDSVVSSEAPPTPKTIPGRAQPEAVAYAFASAWVSHTGVSSQKWLDRLLPNATSDLADQLRGVDPAGVPANRVVGRPTVAAVNDTLVNAVVTMNSGRLSLRLVAPDGHWLVDGIDWEAA</sequence>
<dbReference type="EMBL" id="JACHNB010000001">
    <property type="protein sequence ID" value="MBB4737818.1"/>
    <property type="molecule type" value="Genomic_DNA"/>
</dbReference>
<keyword evidence="2" id="KW-0472">Membrane</keyword>
<feature type="compositionally biased region" description="Polar residues" evidence="1">
    <location>
        <begin position="41"/>
        <end position="54"/>
    </location>
</feature>
<evidence type="ECO:0000313" key="3">
    <source>
        <dbReference type="EMBL" id="MBB4737818.1"/>
    </source>
</evidence>
<evidence type="ECO:0000256" key="2">
    <source>
        <dbReference type="SAM" id="Phobius"/>
    </source>
</evidence>
<proteinExistence type="predicted"/>
<feature type="transmembrane region" description="Helical" evidence="2">
    <location>
        <begin position="17"/>
        <end position="37"/>
    </location>
</feature>
<keyword evidence="2" id="KW-0812">Transmembrane</keyword>
<reference evidence="3 4" key="1">
    <citation type="submission" date="2020-08" db="EMBL/GenBank/DDBJ databases">
        <title>Sequencing the genomes of 1000 actinobacteria strains.</title>
        <authorList>
            <person name="Klenk H.-P."/>
        </authorList>
    </citation>
    <scope>NUCLEOTIDE SEQUENCE [LARGE SCALE GENOMIC DNA]</scope>
    <source>
        <strain evidence="3 4">DSM 45809</strain>
    </source>
</reference>
<keyword evidence="4" id="KW-1185">Reference proteome</keyword>
<organism evidence="3 4">
    <name type="scientific">Actinoplanes octamycinicus</name>
    <dbReference type="NCBI Taxonomy" id="135948"/>
    <lineage>
        <taxon>Bacteria</taxon>
        <taxon>Bacillati</taxon>
        <taxon>Actinomycetota</taxon>
        <taxon>Actinomycetes</taxon>
        <taxon>Micromonosporales</taxon>
        <taxon>Micromonosporaceae</taxon>
        <taxon>Actinoplanes</taxon>
    </lineage>
</organism>
<evidence type="ECO:0000256" key="1">
    <source>
        <dbReference type="SAM" id="MobiDB-lite"/>
    </source>
</evidence>
<dbReference type="Proteomes" id="UP000546162">
    <property type="component" value="Unassembled WGS sequence"/>
</dbReference>